<dbReference type="PIRSF" id="PIRSF004532">
    <property type="entry name" value="GlpX"/>
    <property type="match status" value="1"/>
</dbReference>
<proteinExistence type="inferred from homology"/>
<sequence length="340" mass="35596">MSQGVSGCDDQLFVYALCRVTEAAARAAAGLVGRGSRGQSSHTAIEAMRLELGKLAISGRVVIGEDNPVGDVPPNAVGLPTGLELVGGREGDTRFDVVVDPIEGTSYLARGMTNAMAVMALAPEGALFNPGPAFYMEKFAASAKARGKIDPSAPTQVKLGQLSSVLDKPVSELTVFVLEKPRHRELVNQIHNAGARVALYPAGDVAGALMAAMPDFGSGSGIDALMGTGGAREGMLSAVAIRALGGEFTMRIDPQLTTEKAAVSKAEMDTKTWMALNDLVKSDNVHFTATGITTGLLFEGVEREGPMERTQSLLISGPSALHPNGRRQVLSTWHQLGEQA</sequence>
<evidence type="ECO:0000256" key="4">
    <source>
        <dbReference type="ARBA" id="ARBA00022801"/>
    </source>
</evidence>
<comment type="catalytic activity">
    <reaction evidence="1">
        <text>beta-D-fructose 1,6-bisphosphate + H2O = beta-D-fructose 6-phosphate + phosphate</text>
        <dbReference type="Rhea" id="RHEA:11064"/>
        <dbReference type="ChEBI" id="CHEBI:15377"/>
        <dbReference type="ChEBI" id="CHEBI:32966"/>
        <dbReference type="ChEBI" id="CHEBI:43474"/>
        <dbReference type="ChEBI" id="CHEBI:57634"/>
        <dbReference type="EC" id="3.1.3.11"/>
    </reaction>
</comment>
<dbReference type="GO" id="GO:0030388">
    <property type="term" value="P:fructose 1,6-bisphosphate metabolic process"/>
    <property type="evidence" value="ECO:0007669"/>
    <property type="project" value="TreeGrafter"/>
</dbReference>
<dbReference type="AlphaFoldDB" id="A0A1E5Q7D0"/>
<keyword evidence="9" id="KW-1185">Reference proteome</keyword>
<dbReference type="SUPFAM" id="SSF56655">
    <property type="entry name" value="Carbohydrate phosphatase"/>
    <property type="match status" value="1"/>
</dbReference>
<keyword evidence="6 7" id="KW-0119">Carbohydrate metabolism</keyword>
<evidence type="ECO:0000256" key="5">
    <source>
        <dbReference type="ARBA" id="ARBA00023211"/>
    </source>
</evidence>
<keyword evidence="4" id="KW-0378">Hydrolase</keyword>
<dbReference type="EMBL" id="MCGG01000027">
    <property type="protein sequence ID" value="OEJ66900.1"/>
    <property type="molecule type" value="Genomic_DNA"/>
</dbReference>
<evidence type="ECO:0000256" key="2">
    <source>
        <dbReference type="ARBA" id="ARBA00008989"/>
    </source>
</evidence>
<reference evidence="9" key="1">
    <citation type="submission" date="2016-07" db="EMBL/GenBank/DDBJ databases">
        <authorList>
            <person name="Florea S."/>
            <person name="Webb J.S."/>
            <person name="Jaromczyk J."/>
            <person name="Schardl C.L."/>
        </authorList>
    </citation>
    <scope>NUCLEOTIDE SEQUENCE [LARGE SCALE GENOMIC DNA]</scope>
    <source>
        <strain evidence="9">MV-1</strain>
    </source>
</reference>
<dbReference type="OrthoDB" id="9779353at2"/>
<dbReference type="GO" id="GO:0042132">
    <property type="term" value="F:fructose 1,6-bisphosphate 1-phosphatase activity"/>
    <property type="evidence" value="ECO:0007669"/>
    <property type="project" value="UniProtKB-EC"/>
</dbReference>
<evidence type="ECO:0000256" key="6">
    <source>
        <dbReference type="ARBA" id="ARBA00023277"/>
    </source>
</evidence>
<evidence type="ECO:0000313" key="9">
    <source>
        <dbReference type="Proteomes" id="UP000095347"/>
    </source>
</evidence>
<keyword evidence="5" id="KW-0464">Manganese</keyword>
<evidence type="ECO:0000313" key="8">
    <source>
        <dbReference type="EMBL" id="OEJ66900.1"/>
    </source>
</evidence>
<comment type="caution">
    <text evidence="8">The sequence shown here is derived from an EMBL/GenBank/DDBJ whole genome shotgun (WGS) entry which is preliminary data.</text>
</comment>
<dbReference type="Pfam" id="PF03320">
    <property type="entry name" value="FBPase_glpX"/>
    <property type="match status" value="1"/>
</dbReference>
<dbReference type="RefSeq" id="WP_069958107.1">
    <property type="nucleotide sequence ID" value="NZ_MCGG01000027.1"/>
</dbReference>
<comment type="similarity">
    <text evidence="2 7">Belongs to the FBPase class 2 family.</text>
</comment>
<protein>
    <recommendedName>
        <fullName evidence="7">Fructose-1,6-bisphosphatase</fullName>
    </recommendedName>
</protein>
<organism evidence="8 9">
    <name type="scientific">Magnetovibrio blakemorei</name>
    <dbReference type="NCBI Taxonomy" id="28181"/>
    <lineage>
        <taxon>Bacteria</taxon>
        <taxon>Pseudomonadati</taxon>
        <taxon>Pseudomonadota</taxon>
        <taxon>Alphaproteobacteria</taxon>
        <taxon>Rhodospirillales</taxon>
        <taxon>Magnetovibrionaceae</taxon>
        <taxon>Magnetovibrio</taxon>
    </lineage>
</organism>
<dbReference type="Gene3D" id="3.30.540.10">
    <property type="entry name" value="Fructose-1,6-Bisphosphatase, subunit A, domain 1"/>
    <property type="match status" value="1"/>
</dbReference>
<dbReference type="GO" id="GO:0046872">
    <property type="term" value="F:metal ion binding"/>
    <property type="evidence" value="ECO:0007669"/>
    <property type="project" value="UniProtKB-KW"/>
</dbReference>
<evidence type="ECO:0000256" key="3">
    <source>
        <dbReference type="ARBA" id="ARBA00022723"/>
    </source>
</evidence>
<dbReference type="GO" id="GO:0005829">
    <property type="term" value="C:cytosol"/>
    <property type="evidence" value="ECO:0007669"/>
    <property type="project" value="TreeGrafter"/>
</dbReference>
<evidence type="ECO:0000256" key="1">
    <source>
        <dbReference type="ARBA" id="ARBA00001273"/>
    </source>
</evidence>
<gene>
    <name evidence="8" type="ORF">BEN30_10905</name>
</gene>
<dbReference type="GO" id="GO:0006071">
    <property type="term" value="P:glycerol metabolic process"/>
    <property type="evidence" value="ECO:0007669"/>
    <property type="project" value="InterPro"/>
</dbReference>
<accession>A0A1E5Q7D0</accession>
<dbReference type="Proteomes" id="UP000095347">
    <property type="component" value="Unassembled WGS sequence"/>
</dbReference>
<name>A0A1E5Q7D0_9PROT</name>
<dbReference type="PANTHER" id="PTHR30447:SF0">
    <property type="entry name" value="FRUCTOSE-1,6-BISPHOSPHATASE 1 CLASS 2-RELATED"/>
    <property type="match status" value="1"/>
</dbReference>
<dbReference type="Gene3D" id="3.40.190.90">
    <property type="match status" value="1"/>
</dbReference>
<dbReference type="InterPro" id="IPR004464">
    <property type="entry name" value="FBPase_class-2/SBPase"/>
</dbReference>
<keyword evidence="3" id="KW-0479">Metal-binding</keyword>
<dbReference type="PANTHER" id="PTHR30447">
    <property type="entry name" value="FRUCTOSE-1,6-BISPHOSPHATASE CLASS 2"/>
    <property type="match status" value="1"/>
</dbReference>
<dbReference type="GO" id="GO:0006094">
    <property type="term" value="P:gluconeogenesis"/>
    <property type="evidence" value="ECO:0007669"/>
    <property type="project" value="InterPro"/>
</dbReference>
<dbReference type="STRING" id="28181.BEN30_10905"/>
<evidence type="ECO:0000256" key="7">
    <source>
        <dbReference type="PIRNR" id="PIRNR004532"/>
    </source>
</evidence>